<evidence type="ECO:0000313" key="16">
    <source>
        <dbReference type="Proteomes" id="UP001228905"/>
    </source>
</evidence>
<feature type="domain" description="HAMP" evidence="14">
    <location>
        <begin position="270"/>
        <end position="325"/>
    </location>
</feature>
<evidence type="ECO:0000256" key="2">
    <source>
        <dbReference type="ARBA" id="ARBA00004370"/>
    </source>
</evidence>
<dbReference type="Gene3D" id="1.10.287.130">
    <property type="match status" value="1"/>
</dbReference>
<dbReference type="InterPro" id="IPR003660">
    <property type="entry name" value="HAMP_dom"/>
</dbReference>
<dbReference type="CDD" id="cd00082">
    <property type="entry name" value="HisKA"/>
    <property type="match status" value="1"/>
</dbReference>
<gene>
    <name evidence="15" type="ORF">QO010_003411</name>
</gene>
<keyword evidence="8 12" id="KW-1133">Transmembrane helix</keyword>
<dbReference type="PANTHER" id="PTHR45436:SF5">
    <property type="entry name" value="SENSOR HISTIDINE KINASE TRCS"/>
    <property type="match status" value="1"/>
</dbReference>
<comment type="caution">
    <text evidence="15">The sequence shown here is derived from an EMBL/GenBank/DDBJ whole genome shotgun (WGS) entry which is preliminary data.</text>
</comment>
<dbReference type="GO" id="GO:0004673">
    <property type="term" value="F:protein histidine kinase activity"/>
    <property type="evidence" value="ECO:0007669"/>
    <property type="project" value="UniProtKB-EC"/>
</dbReference>
<keyword evidence="5 15" id="KW-0808">Transferase</keyword>
<comment type="catalytic activity">
    <reaction evidence="1">
        <text>ATP + protein L-histidine = ADP + protein N-phospho-L-histidine.</text>
        <dbReference type="EC" id="2.7.13.3"/>
    </reaction>
</comment>
<dbReference type="Proteomes" id="UP001228905">
    <property type="component" value="Unassembled WGS sequence"/>
</dbReference>
<dbReference type="EC" id="2.7.13.3" evidence="3"/>
<dbReference type="InterPro" id="IPR005467">
    <property type="entry name" value="His_kinase_dom"/>
</dbReference>
<keyword evidence="7 15" id="KW-0418">Kinase</keyword>
<dbReference type="CDD" id="cd06225">
    <property type="entry name" value="HAMP"/>
    <property type="match status" value="1"/>
</dbReference>
<dbReference type="SUPFAM" id="SSF47384">
    <property type="entry name" value="Homodimeric domain of signal transducing histidine kinase"/>
    <property type="match status" value="1"/>
</dbReference>
<feature type="transmembrane region" description="Helical" evidence="12">
    <location>
        <begin position="250"/>
        <end position="272"/>
    </location>
</feature>
<dbReference type="InterPro" id="IPR003661">
    <property type="entry name" value="HisK_dim/P_dom"/>
</dbReference>
<keyword evidence="9" id="KW-0902">Two-component regulatory system</keyword>
<comment type="subcellular location">
    <subcellularLocation>
        <location evidence="2">Membrane</location>
    </subcellularLocation>
</comment>
<dbReference type="Pfam" id="PF13755">
    <property type="entry name" value="Sensor_TM1"/>
    <property type="match status" value="1"/>
</dbReference>
<feature type="transmembrane region" description="Helical" evidence="12">
    <location>
        <begin position="51"/>
        <end position="73"/>
    </location>
</feature>
<evidence type="ECO:0000259" key="13">
    <source>
        <dbReference type="PROSITE" id="PS50109"/>
    </source>
</evidence>
<dbReference type="SUPFAM" id="SSF55874">
    <property type="entry name" value="ATPase domain of HSP90 chaperone/DNA topoisomerase II/histidine kinase"/>
    <property type="match status" value="1"/>
</dbReference>
<organism evidence="15 16">
    <name type="scientific">Caulobacter ginsengisoli</name>
    <dbReference type="NCBI Taxonomy" id="400775"/>
    <lineage>
        <taxon>Bacteria</taxon>
        <taxon>Pseudomonadati</taxon>
        <taxon>Pseudomonadota</taxon>
        <taxon>Alphaproteobacteria</taxon>
        <taxon>Caulobacterales</taxon>
        <taxon>Caulobacteraceae</taxon>
        <taxon>Caulobacter</taxon>
    </lineage>
</organism>
<keyword evidence="10 12" id="KW-0472">Membrane</keyword>
<dbReference type="SMART" id="SM00387">
    <property type="entry name" value="HATPase_c"/>
    <property type="match status" value="1"/>
</dbReference>
<evidence type="ECO:0000256" key="3">
    <source>
        <dbReference type="ARBA" id="ARBA00012438"/>
    </source>
</evidence>
<evidence type="ECO:0000256" key="9">
    <source>
        <dbReference type="ARBA" id="ARBA00023012"/>
    </source>
</evidence>
<dbReference type="InterPro" id="IPR003594">
    <property type="entry name" value="HATPase_dom"/>
</dbReference>
<accession>A0ABU0IUD8</accession>
<dbReference type="InterPro" id="IPR025908">
    <property type="entry name" value="Sensor_TM1"/>
</dbReference>
<dbReference type="InterPro" id="IPR036890">
    <property type="entry name" value="HATPase_C_sf"/>
</dbReference>
<dbReference type="Gene3D" id="3.30.565.10">
    <property type="entry name" value="Histidine kinase-like ATPase, C-terminal domain"/>
    <property type="match status" value="1"/>
</dbReference>
<evidence type="ECO:0000256" key="12">
    <source>
        <dbReference type="SAM" id="Phobius"/>
    </source>
</evidence>
<evidence type="ECO:0000313" key="15">
    <source>
        <dbReference type="EMBL" id="MDQ0465622.1"/>
    </source>
</evidence>
<reference evidence="15 16" key="1">
    <citation type="submission" date="2023-07" db="EMBL/GenBank/DDBJ databases">
        <title>Genomic Encyclopedia of Type Strains, Phase IV (KMG-IV): sequencing the most valuable type-strain genomes for metagenomic binning, comparative biology and taxonomic classification.</title>
        <authorList>
            <person name="Goeker M."/>
        </authorList>
    </citation>
    <scope>NUCLEOTIDE SEQUENCE [LARGE SCALE GENOMIC DNA]</scope>
    <source>
        <strain evidence="15 16">DSM 18695</strain>
    </source>
</reference>
<evidence type="ECO:0000256" key="8">
    <source>
        <dbReference type="ARBA" id="ARBA00022989"/>
    </source>
</evidence>
<dbReference type="PANTHER" id="PTHR45436">
    <property type="entry name" value="SENSOR HISTIDINE KINASE YKOH"/>
    <property type="match status" value="1"/>
</dbReference>
<dbReference type="InterPro" id="IPR050428">
    <property type="entry name" value="TCS_sensor_his_kinase"/>
</dbReference>
<dbReference type="PROSITE" id="PS50109">
    <property type="entry name" value="HIS_KIN"/>
    <property type="match status" value="1"/>
</dbReference>
<dbReference type="PROSITE" id="PS50885">
    <property type="entry name" value="HAMP"/>
    <property type="match status" value="1"/>
</dbReference>
<evidence type="ECO:0000256" key="4">
    <source>
        <dbReference type="ARBA" id="ARBA00022553"/>
    </source>
</evidence>
<dbReference type="SMART" id="SM00304">
    <property type="entry name" value="HAMP"/>
    <property type="match status" value="1"/>
</dbReference>
<dbReference type="Pfam" id="PF02518">
    <property type="entry name" value="HATPase_c"/>
    <property type="match status" value="1"/>
</dbReference>
<name>A0ABU0IUD8_9CAUL</name>
<dbReference type="PRINTS" id="PR00344">
    <property type="entry name" value="BCTRLSENSOR"/>
</dbReference>
<keyword evidence="4" id="KW-0597">Phosphoprotein</keyword>
<evidence type="ECO:0000259" key="14">
    <source>
        <dbReference type="PROSITE" id="PS50885"/>
    </source>
</evidence>
<evidence type="ECO:0000256" key="10">
    <source>
        <dbReference type="ARBA" id="ARBA00023136"/>
    </source>
</evidence>
<dbReference type="SMART" id="SM00388">
    <property type="entry name" value="HisKA"/>
    <property type="match status" value="1"/>
</dbReference>
<keyword evidence="6 12" id="KW-0812">Transmembrane</keyword>
<feature type="domain" description="Histidine kinase" evidence="13">
    <location>
        <begin position="333"/>
        <end position="549"/>
    </location>
</feature>
<evidence type="ECO:0000256" key="6">
    <source>
        <dbReference type="ARBA" id="ARBA00022692"/>
    </source>
</evidence>
<protein>
    <recommendedName>
        <fullName evidence="3">histidine kinase</fullName>
        <ecNumber evidence="3">2.7.13.3</ecNumber>
    </recommendedName>
</protein>
<keyword evidence="16" id="KW-1185">Reference proteome</keyword>
<dbReference type="InterPro" id="IPR004358">
    <property type="entry name" value="Sig_transdc_His_kin-like_C"/>
</dbReference>
<feature type="region of interest" description="Disordered" evidence="11">
    <location>
        <begin position="1"/>
        <end position="36"/>
    </location>
</feature>
<proteinExistence type="predicted"/>
<dbReference type="Gene3D" id="6.10.340.10">
    <property type="match status" value="1"/>
</dbReference>
<evidence type="ECO:0000256" key="11">
    <source>
        <dbReference type="SAM" id="MobiDB-lite"/>
    </source>
</evidence>
<evidence type="ECO:0000256" key="7">
    <source>
        <dbReference type="ARBA" id="ARBA00022777"/>
    </source>
</evidence>
<evidence type="ECO:0000256" key="1">
    <source>
        <dbReference type="ARBA" id="ARBA00000085"/>
    </source>
</evidence>
<dbReference type="EMBL" id="JAUSVS010000007">
    <property type="protein sequence ID" value="MDQ0465622.1"/>
    <property type="molecule type" value="Genomic_DNA"/>
</dbReference>
<dbReference type="InterPro" id="IPR036097">
    <property type="entry name" value="HisK_dim/P_sf"/>
</dbReference>
<sequence>MASAIDTARPERPSQEGAPSKRPWGRSAPAPDRDAEDEVDHAWRWPRFSRLARLIITLNLLGLLILVSGALVLNELRRGLVNARLESLSLQGETIVKVMDQAATLGEPFPQLQADRAARIIEVLHFPSTQRVRLFDAQGNLLADSWAVADRVDWRILPPPPKPGQFRWPFLNNDNDAPKPAMIAKARRQLGEEVARAMGEGPVKNRRVAESGKQVVSVSIPIQHVAEVLGVLTLEASDVDAIIARERAALVPFILIAVGVTLLSSLLLSILVAQPMLRLAQAADRVRLSRARSISLPDLSRREDEIGDLSRSLEDMTDTLSQRMDAIERFAADVAHEIRNPLTSIRSAVETLELVKDPKARERLMGILKQDVSRLDRLIGDISNASRLDAELSREQPRRIDLNRLIGDIVAVYDASLKAGGAPVRLVQTGEPLTVSGREGPLGQVFRNLIDNARSFSPPDGEVLITLDRTKGEAIIKVEDSGPGIPPENLETVFERFYTSRPKGQAFGGNSGLGLSIARQIVEAHGGRVRAENRAGGGALFTVVLPEAD</sequence>
<dbReference type="Pfam" id="PF00512">
    <property type="entry name" value="HisKA"/>
    <property type="match status" value="1"/>
</dbReference>
<dbReference type="RefSeq" id="WP_307351104.1">
    <property type="nucleotide sequence ID" value="NZ_JAUSVS010000007.1"/>
</dbReference>
<evidence type="ECO:0000256" key="5">
    <source>
        <dbReference type="ARBA" id="ARBA00022679"/>
    </source>
</evidence>